<dbReference type="InterPro" id="IPR020845">
    <property type="entry name" value="AMP-binding_CS"/>
</dbReference>
<evidence type="ECO:0000256" key="1">
    <source>
        <dbReference type="ARBA" id="ARBA00006432"/>
    </source>
</evidence>
<evidence type="ECO:0000256" key="5">
    <source>
        <dbReference type="ARBA" id="ARBA00022840"/>
    </source>
</evidence>
<dbReference type="SUPFAM" id="SSF56801">
    <property type="entry name" value="Acetyl-CoA synthetase-like"/>
    <property type="match status" value="1"/>
</dbReference>
<protein>
    <recommendedName>
        <fullName evidence="6 7">Long-chain-fatty-acid--CoA ligase</fullName>
        <ecNumber evidence="6 7">6.2.1.3</ecNumber>
    </recommendedName>
</protein>
<dbReference type="InterPro" id="IPR042099">
    <property type="entry name" value="ANL_N_sf"/>
</dbReference>
<dbReference type="InterPro" id="IPR000873">
    <property type="entry name" value="AMP-dep_synth/lig_dom"/>
</dbReference>
<keyword evidence="7" id="KW-0443">Lipid metabolism</keyword>
<dbReference type="Gene3D" id="3.40.50.12780">
    <property type="entry name" value="N-terminal domain of ligase-like"/>
    <property type="match status" value="1"/>
</dbReference>
<reference evidence="9 10" key="1">
    <citation type="submission" date="2024-06" db="EMBL/GenBank/DDBJ databases">
        <authorList>
            <person name="Kraege A."/>
            <person name="Thomma B."/>
        </authorList>
    </citation>
    <scope>NUCLEOTIDE SEQUENCE [LARGE SCALE GENOMIC DNA]</scope>
</reference>
<name>A0ABP1GBX1_9CHLO</name>
<dbReference type="EC" id="6.2.1.3" evidence="6 7"/>
<dbReference type="InterPro" id="IPR045311">
    <property type="entry name" value="LC-FACS_euk"/>
</dbReference>
<evidence type="ECO:0000256" key="7">
    <source>
        <dbReference type="RuleBase" id="RU369030"/>
    </source>
</evidence>
<keyword evidence="4 7" id="KW-0276">Fatty acid metabolism</keyword>
<dbReference type="PANTHER" id="PTHR43272:SF3">
    <property type="entry name" value="LONG CHAIN ACYL-COA SYNTHETASE 4"/>
    <property type="match status" value="1"/>
</dbReference>
<gene>
    <name evidence="9" type="primary">g11369</name>
    <name evidence="9" type="ORF">VP750_LOCUS10172</name>
</gene>
<keyword evidence="5 7" id="KW-0067">ATP-binding</keyword>
<sequence>MPEAVRKVGEYTIAIGEGKPKQGEKNALSPIYRNKAAKDGFPGVEGGAKTLYEVFEYSVKRHGDKKCLGWRPMSNGKPGPYEFWTYNETREKAAELASAIKAAGIKAGGRVGIYAPNVPNWMLVIQACNRSSLQVVPLYDSLGESAVEYTVNHSETSIIFAEASKMEFIAKAAGAIKKSVKQVVFWGSHACTDGASATVKKEGIEVHDWDSFLALGKGKPAEPVPPKPDDPATIMYTSGTTGNPKGVVLSHSNVLATIAALQTYVKEVGLDVREDDSTLSYLTLAHIFGRALEEFALSLGASVGYWSGDVRKLTDDIAALKPTIFVAVPRVLERIQSGIQAKLSAKPWIMRTLVGLAMRWKLFCIKSGAPLHKATPLLDKFIFAPFKSAFGGRVRFIVSGGAPLSSHVEEYLTTALSTPVFQGYGLTETCAASFVALPRQDNSGTVGPPTAAVELRFEGSEELGYDPLGTPPKGEICLRGPIIFQGYYQDKKKTDEAFDSDGFFHTGDVGELTPAGTLKVVDRIKNMFKLAQGEYIAAEHLENKFTGCDVVDQIWVYGNSYESTLVAIVVPDKKQLMGWAKENGLGSDFKAVCQKPEAAQYVVKELAATAKACKLKGFERIASVHLESEAFSAENGLMTPSFKLKRPQLQKHYQKQIDEMYKKGKK</sequence>
<dbReference type="CDD" id="cd05927">
    <property type="entry name" value="LC-FACS_euk"/>
    <property type="match status" value="1"/>
</dbReference>
<evidence type="ECO:0000313" key="9">
    <source>
        <dbReference type="EMBL" id="CAL5228266.1"/>
    </source>
</evidence>
<keyword evidence="3 7" id="KW-0547">Nucleotide-binding</keyword>
<comment type="function">
    <text evidence="7">Catalyzes the conversion of long-chain fatty acids to their active form acyl-CoAs for both synthesis of cellular lipids, and degradation via beta-oxidation.</text>
</comment>
<evidence type="ECO:0000259" key="8">
    <source>
        <dbReference type="Pfam" id="PF00501"/>
    </source>
</evidence>
<dbReference type="EMBL" id="CAXHTA020000018">
    <property type="protein sequence ID" value="CAL5228266.1"/>
    <property type="molecule type" value="Genomic_DNA"/>
</dbReference>
<evidence type="ECO:0000256" key="3">
    <source>
        <dbReference type="ARBA" id="ARBA00022741"/>
    </source>
</evidence>
<comment type="catalytic activity">
    <reaction evidence="7">
        <text>a long-chain fatty acid + ATP + CoA = a long-chain fatty acyl-CoA + AMP + diphosphate</text>
        <dbReference type="Rhea" id="RHEA:15421"/>
        <dbReference type="ChEBI" id="CHEBI:30616"/>
        <dbReference type="ChEBI" id="CHEBI:33019"/>
        <dbReference type="ChEBI" id="CHEBI:57287"/>
        <dbReference type="ChEBI" id="CHEBI:57560"/>
        <dbReference type="ChEBI" id="CHEBI:83139"/>
        <dbReference type="ChEBI" id="CHEBI:456215"/>
        <dbReference type="EC" id="6.2.1.3"/>
    </reaction>
</comment>
<comment type="similarity">
    <text evidence="1 7">Belongs to the ATP-dependent AMP-binding enzyme family.</text>
</comment>
<keyword evidence="10" id="KW-1185">Reference proteome</keyword>
<evidence type="ECO:0000256" key="2">
    <source>
        <dbReference type="ARBA" id="ARBA00022598"/>
    </source>
</evidence>
<organism evidence="9 10">
    <name type="scientific">Coccomyxa viridis</name>
    <dbReference type="NCBI Taxonomy" id="1274662"/>
    <lineage>
        <taxon>Eukaryota</taxon>
        <taxon>Viridiplantae</taxon>
        <taxon>Chlorophyta</taxon>
        <taxon>core chlorophytes</taxon>
        <taxon>Trebouxiophyceae</taxon>
        <taxon>Trebouxiophyceae incertae sedis</taxon>
        <taxon>Coccomyxaceae</taxon>
        <taxon>Coccomyxa</taxon>
    </lineage>
</organism>
<dbReference type="PROSITE" id="PS00455">
    <property type="entry name" value="AMP_BINDING"/>
    <property type="match status" value="1"/>
</dbReference>
<evidence type="ECO:0000256" key="6">
    <source>
        <dbReference type="ARBA" id="ARBA00026121"/>
    </source>
</evidence>
<evidence type="ECO:0000256" key="4">
    <source>
        <dbReference type="ARBA" id="ARBA00022832"/>
    </source>
</evidence>
<evidence type="ECO:0000313" key="10">
    <source>
        <dbReference type="Proteomes" id="UP001497392"/>
    </source>
</evidence>
<proteinExistence type="inferred from homology"/>
<dbReference type="Proteomes" id="UP001497392">
    <property type="component" value="Unassembled WGS sequence"/>
</dbReference>
<keyword evidence="2 7" id="KW-0436">Ligase</keyword>
<comment type="caution">
    <text evidence="9">The sequence shown here is derived from an EMBL/GenBank/DDBJ whole genome shotgun (WGS) entry which is preliminary data.</text>
</comment>
<accession>A0ABP1GBX1</accession>
<dbReference type="PANTHER" id="PTHR43272">
    <property type="entry name" value="LONG-CHAIN-FATTY-ACID--COA LIGASE"/>
    <property type="match status" value="1"/>
</dbReference>
<feature type="domain" description="AMP-dependent synthetase/ligase" evidence="8">
    <location>
        <begin position="55"/>
        <end position="488"/>
    </location>
</feature>
<dbReference type="Pfam" id="PF00501">
    <property type="entry name" value="AMP-binding"/>
    <property type="match status" value="1"/>
</dbReference>